<organism evidence="1">
    <name type="scientific">Rhodnius neglectus</name>
    <dbReference type="NCBI Taxonomy" id="72488"/>
    <lineage>
        <taxon>Eukaryota</taxon>
        <taxon>Metazoa</taxon>
        <taxon>Ecdysozoa</taxon>
        <taxon>Arthropoda</taxon>
        <taxon>Hexapoda</taxon>
        <taxon>Insecta</taxon>
        <taxon>Pterygota</taxon>
        <taxon>Neoptera</taxon>
        <taxon>Paraneoptera</taxon>
        <taxon>Hemiptera</taxon>
        <taxon>Heteroptera</taxon>
        <taxon>Panheteroptera</taxon>
        <taxon>Cimicomorpha</taxon>
        <taxon>Reduviidae</taxon>
        <taxon>Triatominae</taxon>
        <taxon>Rhodnius</taxon>
    </lineage>
</organism>
<name>A0A0P4VL03_9HEMI</name>
<dbReference type="InterPro" id="IPR038948">
    <property type="entry name" value="POLR1D-like"/>
</dbReference>
<evidence type="ECO:0000313" key="1">
    <source>
        <dbReference type="EMBL" id="JAI52788.1"/>
    </source>
</evidence>
<dbReference type="AlphaFoldDB" id="A0A0P4VL03"/>
<sequence length="75" mass="8822">HSILRLGMSILCQEDLERLAMEELLKEARELKKFAETEGPMAWKQKRIGKTNKIFLQQTIKSAVRANNRRNLRQN</sequence>
<accession>A0A0P4VL03</accession>
<dbReference type="PANTHER" id="PTHR34769:SF1">
    <property type="entry name" value="RNA POLYMERASE I AND III SUBUNIT D"/>
    <property type="match status" value="1"/>
</dbReference>
<dbReference type="PANTHER" id="PTHR34769">
    <property type="entry name" value="RCG42593, ISOFORM CRA_A"/>
    <property type="match status" value="1"/>
</dbReference>
<feature type="non-terminal residue" evidence="1">
    <location>
        <position position="1"/>
    </location>
</feature>
<protein>
    <submittedName>
        <fullName evidence="1">Putative rna polymerase i-like protein</fullName>
    </submittedName>
</protein>
<dbReference type="EMBL" id="GDKW01003807">
    <property type="protein sequence ID" value="JAI52788.1"/>
    <property type="molecule type" value="mRNA"/>
</dbReference>
<reference evidence="1" key="1">
    <citation type="journal article" date="2016" name="PLoS Negl. Trop. Dis.">
        <title>A Deep Insight into the Sialome of Rhodnius neglectus, a Vector of Chagas Disease.</title>
        <authorList>
            <person name="Santiago P.B."/>
            <person name="Assumpcao T.C."/>
            <person name="Araujo C.N."/>
            <person name="Bastos I.M."/>
            <person name="Neves D."/>
            <person name="Silva I.G."/>
            <person name="Charneau S."/>
            <person name="Queiroz R.M."/>
            <person name="Raiol T."/>
            <person name="Oliveira J.V."/>
            <person name="Sousa M.V."/>
            <person name="Calvo E."/>
            <person name="Ribeiro J.M."/>
            <person name="Santana J.M."/>
        </authorList>
    </citation>
    <scope>NUCLEOTIDE SEQUENCE</scope>
    <source>
        <tissue evidence="1">Salivary glands</tissue>
    </source>
</reference>
<proteinExistence type="evidence at transcript level"/>